<comment type="caution">
    <text evidence="3">The sequence shown here is derived from an EMBL/GenBank/DDBJ whole genome shotgun (WGS) entry which is preliminary data.</text>
</comment>
<keyword evidence="2" id="KW-0472">Membrane</keyword>
<keyword evidence="2" id="KW-1133">Transmembrane helix</keyword>
<dbReference type="STRING" id="1423715.FD25_GL000019"/>
<feature type="compositionally biased region" description="Low complexity" evidence="1">
    <location>
        <begin position="143"/>
        <end position="161"/>
    </location>
</feature>
<dbReference type="AlphaFoldDB" id="A0A0R1LR19"/>
<evidence type="ECO:0000256" key="2">
    <source>
        <dbReference type="SAM" id="Phobius"/>
    </source>
</evidence>
<evidence type="ECO:0000313" key="3">
    <source>
        <dbReference type="EMBL" id="KRK95604.1"/>
    </source>
</evidence>
<sequence>MEVFQLNNQDPKSRVQRYNFNADDQHLPRRRRRQRRWWPWIMTLLTLTIAVVLVLVINTHKSSSSSDTATASSAESSLATNSSSTSKQSAYDQFEAKYRKYLTNGTLTAAQQQKLQAIVNAESNSATQAREQKLLDQAKVPKASETSSSATEQSSAAKSSSNPTSFGTTHTFSSVNDAQNWAQASKNQWLQAGYSTYTITSDGQGNYNLQFVR</sequence>
<proteinExistence type="predicted"/>
<dbReference type="PATRIC" id="fig|1423715.3.peg.20"/>
<feature type="region of interest" description="Disordered" evidence="1">
    <location>
        <begin position="137"/>
        <end position="171"/>
    </location>
</feature>
<protein>
    <recommendedName>
        <fullName evidence="5">Streptococcal hemagglutinin protein</fullName>
    </recommendedName>
</protein>
<keyword evidence="4" id="KW-1185">Reference proteome</keyword>
<reference evidence="3 4" key="1">
    <citation type="journal article" date="2015" name="Genome Announc.">
        <title>Expanding the biotechnology potential of lactobacilli through comparative genomics of 213 strains and associated genera.</title>
        <authorList>
            <person name="Sun Z."/>
            <person name="Harris H.M."/>
            <person name="McCann A."/>
            <person name="Guo C."/>
            <person name="Argimon S."/>
            <person name="Zhang W."/>
            <person name="Yang X."/>
            <person name="Jeffery I.B."/>
            <person name="Cooney J.C."/>
            <person name="Kagawa T.F."/>
            <person name="Liu W."/>
            <person name="Song Y."/>
            <person name="Salvetti E."/>
            <person name="Wrobel A."/>
            <person name="Rasinkangas P."/>
            <person name="Parkhill J."/>
            <person name="Rea M.C."/>
            <person name="O'Sullivan O."/>
            <person name="Ritari J."/>
            <person name="Douillard F.P."/>
            <person name="Paul Ross R."/>
            <person name="Yang R."/>
            <person name="Briner A.E."/>
            <person name="Felis G.E."/>
            <person name="de Vos W.M."/>
            <person name="Barrangou R."/>
            <person name="Klaenhammer T.R."/>
            <person name="Caufield P.W."/>
            <person name="Cui Y."/>
            <person name="Zhang H."/>
            <person name="O'Toole P.W."/>
        </authorList>
    </citation>
    <scope>NUCLEOTIDE SEQUENCE [LARGE SCALE GENOMIC DNA]</scope>
    <source>
        <strain evidence="3 4">DSM 19394</strain>
    </source>
</reference>
<accession>A0A0R1LR19</accession>
<evidence type="ECO:0000256" key="1">
    <source>
        <dbReference type="SAM" id="MobiDB-lite"/>
    </source>
</evidence>
<keyword evidence="2" id="KW-0812">Transmembrane</keyword>
<feature type="region of interest" description="Disordered" evidence="1">
    <location>
        <begin position="63"/>
        <end position="86"/>
    </location>
</feature>
<feature type="compositionally biased region" description="Polar residues" evidence="1">
    <location>
        <begin position="162"/>
        <end position="171"/>
    </location>
</feature>
<name>A0A0R1LR19_9LACO</name>
<feature type="transmembrane region" description="Helical" evidence="2">
    <location>
        <begin position="37"/>
        <end position="57"/>
    </location>
</feature>
<organism evidence="3 4">
    <name type="scientific">Levilactobacillus acidifarinae DSM 19394 = JCM 15949</name>
    <dbReference type="NCBI Taxonomy" id="1423715"/>
    <lineage>
        <taxon>Bacteria</taxon>
        <taxon>Bacillati</taxon>
        <taxon>Bacillota</taxon>
        <taxon>Bacilli</taxon>
        <taxon>Lactobacillales</taxon>
        <taxon>Lactobacillaceae</taxon>
        <taxon>Levilactobacillus</taxon>
    </lineage>
</organism>
<evidence type="ECO:0000313" key="4">
    <source>
        <dbReference type="Proteomes" id="UP000051955"/>
    </source>
</evidence>
<dbReference type="Proteomes" id="UP000051955">
    <property type="component" value="Unassembled WGS sequence"/>
</dbReference>
<gene>
    <name evidence="3" type="ORF">FD25_GL000019</name>
</gene>
<dbReference type="EMBL" id="AZDV01000006">
    <property type="protein sequence ID" value="KRK95604.1"/>
    <property type="molecule type" value="Genomic_DNA"/>
</dbReference>
<evidence type="ECO:0008006" key="5">
    <source>
        <dbReference type="Google" id="ProtNLM"/>
    </source>
</evidence>